<feature type="binding site" evidence="12">
    <location>
        <position position="42"/>
    </location>
    <ligand>
        <name>Mn(2+)</name>
        <dbReference type="ChEBI" id="CHEBI:29035"/>
    </ligand>
</feature>
<keyword evidence="8" id="KW-0472">Membrane</keyword>
<comment type="subcellular location">
    <subcellularLocation>
        <location evidence="14">Golgi apparatus membrane</location>
        <topology evidence="14">Single-pass type II membrane protein</topology>
    </subcellularLocation>
    <subcellularLocation>
        <location evidence="1">Membrane</location>
        <topology evidence="1">Single-pass type II membrane protein</topology>
    </subcellularLocation>
</comment>
<evidence type="ECO:0000256" key="14">
    <source>
        <dbReference type="RuleBase" id="RU363127"/>
    </source>
</evidence>
<organism evidence="15 16">
    <name type="scientific">Halocaridina rubra</name>
    <name type="common">Hawaiian red shrimp</name>
    <dbReference type="NCBI Taxonomy" id="373956"/>
    <lineage>
        <taxon>Eukaryota</taxon>
        <taxon>Metazoa</taxon>
        <taxon>Ecdysozoa</taxon>
        <taxon>Arthropoda</taxon>
        <taxon>Crustacea</taxon>
        <taxon>Multicrustacea</taxon>
        <taxon>Malacostraca</taxon>
        <taxon>Eumalacostraca</taxon>
        <taxon>Eucarida</taxon>
        <taxon>Decapoda</taxon>
        <taxon>Pleocyemata</taxon>
        <taxon>Caridea</taxon>
        <taxon>Atyoidea</taxon>
        <taxon>Atyidae</taxon>
        <taxon>Halocaridina</taxon>
    </lineage>
</organism>
<dbReference type="SUPFAM" id="SSF53448">
    <property type="entry name" value="Nucleotide-diphospho-sugar transferases"/>
    <property type="match status" value="1"/>
</dbReference>
<keyword evidence="12 14" id="KW-0479">Metal-binding</keyword>
<sequence length="193" mass="22416">MPETFSNPKYKVKPKGVSNRNGGMEWIRQHATEGVLYFADDDNTYDIRLFEEIRYTRKVSMFPVGLVTGHGLSTPVLKERRFVGWYDGWISNRKFPVDMAGFAVNIPFLLTRPNARMPYLAGYEETGFLESLDIPKEDLEFVADNCTKIYVWHTKTHKNPPSSRDILKTDYDGTNLRILQKRMIIRDSKESKL</sequence>
<reference evidence="15 16" key="1">
    <citation type="submission" date="2023-11" db="EMBL/GenBank/DDBJ databases">
        <title>Halocaridina rubra genome assembly.</title>
        <authorList>
            <person name="Smith C."/>
        </authorList>
    </citation>
    <scope>NUCLEOTIDE SEQUENCE [LARGE SCALE GENOMIC DNA]</scope>
    <source>
        <strain evidence="15">EP-1</strain>
        <tissue evidence="15">Whole</tissue>
    </source>
</reference>
<evidence type="ECO:0000256" key="5">
    <source>
        <dbReference type="ARBA" id="ARBA00022692"/>
    </source>
</evidence>
<evidence type="ECO:0000256" key="11">
    <source>
        <dbReference type="PIRSR" id="PIRSR605027-1"/>
    </source>
</evidence>
<evidence type="ECO:0000256" key="13">
    <source>
        <dbReference type="PIRSR" id="PIRSR605027-6"/>
    </source>
</evidence>
<evidence type="ECO:0000313" key="16">
    <source>
        <dbReference type="Proteomes" id="UP001381693"/>
    </source>
</evidence>
<accession>A0AAN8XEZ7</accession>
<dbReference type="InterPro" id="IPR029044">
    <property type="entry name" value="Nucleotide-diphossugar_trans"/>
</dbReference>
<evidence type="ECO:0000256" key="6">
    <source>
        <dbReference type="ARBA" id="ARBA00022968"/>
    </source>
</evidence>
<evidence type="ECO:0000256" key="7">
    <source>
        <dbReference type="ARBA" id="ARBA00022989"/>
    </source>
</evidence>
<dbReference type="PANTHER" id="PTHR10896">
    <property type="entry name" value="GALACTOSYLGALACTOSYLXYLOSYLPROTEIN 3-BETA-GLUCURONOSYLTRANSFERASE BETA-1,3-GLUCURONYLTRANSFERASE"/>
    <property type="match status" value="1"/>
</dbReference>
<dbReference type="Proteomes" id="UP001381693">
    <property type="component" value="Unassembled WGS sequence"/>
</dbReference>
<feature type="glycosylation site" description="N-linked (GlcNAc...) asparagine" evidence="13">
    <location>
        <position position="145"/>
    </location>
</feature>
<dbReference type="GO" id="GO:0000139">
    <property type="term" value="C:Golgi membrane"/>
    <property type="evidence" value="ECO:0007669"/>
    <property type="project" value="UniProtKB-SubCell"/>
</dbReference>
<evidence type="ECO:0000256" key="10">
    <source>
        <dbReference type="ARBA" id="ARBA00047979"/>
    </source>
</evidence>
<comment type="pathway">
    <text evidence="14">Protein modification; protein glycosylation.</text>
</comment>
<evidence type="ECO:0000256" key="3">
    <source>
        <dbReference type="ARBA" id="ARBA00012641"/>
    </source>
</evidence>
<comment type="catalytic activity">
    <reaction evidence="10 14">
        <text>3-O-(beta-D-galactosyl-(1-&gt;3)-beta-D-galactosyl-(1-&gt;4)-beta-D-xylosyl)-L-seryl-[protein] + UDP-alpha-D-glucuronate = 3-O-(beta-D-GlcA-(1-&gt;3)-beta-D-Gal-(1-&gt;3)-beta-D-Gal-(1-&gt;4)-beta-D-Xyl)-L-seryl-[protein] + UDP + H(+)</text>
        <dbReference type="Rhea" id="RHEA:24168"/>
        <dbReference type="Rhea" id="RHEA-COMP:12571"/>
        <dbReference type="Rhea" id="RHEA-COMP:12573"/>
        <dbReference type="ChEBI" id="CHEBI:15378"/>
        <dbReference type="ChEBI" id="CHEBI:58052"/>
        <dbReference type="ChEBI" id="CHEBI:58223"/>
        <dbReference type="ChEBI" id="CHEBI:132090"/>
        <dbReference type="ChEBI" id="CHEBI:132093"/>
        <dbReference type="EC" id="2.4.1.135"/>
    </reaction>
</comment>
<keyword evidence="4 14" id="KW-0808">Transferase</keyword>
<dbReference type="PANTHER" id="PTHR10896:SF50">
    <property type="entry name" value="GALACTOSYLGALACTOSYLXYLOSYLPROTEIN 3-BETA-GLUCURONOSYLTRANSFERASE P"/>
    <property type="match status" value="1"/>
</dbReference>
<keyword evidence="6 14" id="KW-0735">Signal-anchor</keyword>
<evidence type="ECO:0000256" key="2">
    <source>
        <dbReference type="ARBA" id="ARBA00007706"/>
    </source>
</evidence>
<keyword evidence="12 14" id="KW-0464">Manganese</keyword>
<feature type="active site" description="Proton donor/acceptor" evidence="11">
    <location>
        <position position="125"/>
    </location>
</feature>
<proteinExistence type="inferred from homology"/>
<keyword evidence="14" id="KW-0333">Golgi apparatus</keyword>
<dbReference type="GO" id="GO:0046872">
    <property type="term" value="F:metal ion binding"/>
    <property type="evidence" value="ECO:0007669"/>
    <property type="project" value="UniProtKB-KW"/>
</dbReference>
<dbReference type="Gene3D" id="3.90.550.10">
    <property type="entry name" value="Spore Coat Polysaccharide Biosynthesis Protein SpsA, Chain A"/>
    <property type="match status" value="1"/>
</dbReference>
<dbReference type="GO" id="GO:0015018">
    <property type="term" value="F:galactosylgalactosylxylosylprotein 3-beta-glucuronosyltransferase activity"/>
    <property type="evidence" value="ECO:0007669"/>
    <property type="project" value="UniProtKB-UniRule"/>
</dbReference>
<comment type="caution">
    <text evidence="15">The sequence shown here is derived from an EMBL/GenBank/DDBJ whole genome shotgun (WGS) entry which is preliminary data.</text>
</comment>
<dbReference type="GO" id="GO:0050650">
    <property type="term" value="P:chondroitin sulfate proteoglycan biosynthetic process"/>
    <property type="evidence" value="ECO:0007669"/>
    <property type="project" value="TreeGrafter"/>
</dbReference>
<comment type="cofactor">
    <cofactor evidence="12 14">
        <name>Mn(2+)</name>
        <dbReference type="ChEBI" id="CHEBI:29035"/>
    </cofactor>
</comment>
<keyword evidence="9 13" id="KW-0325">Glycoprotein</keyword>
<keyword evidence="7" id="KW-1133">Transmembrane helix</keyword>
<dbReference type="EMBL" id="JAXCGZ010007571">
    <property type="protein sequence ID" value="KAK7079168.1"/>
    <property type="molecule type" value="Genomic_DNA"/>
</dbReference>
<dbReference type="Pfam" id="PF03360">
    <property type="entry name" value="Glyco_transf_43"/>
    <property type="match status" value="1"/>
</dbReference>
<gene>
    <name evidence="15" type="ORF">SK128_021600</name>
</gene>
<protein>
    <recommendedName>
        <fullName evidence="3 14">Galactosylgalactosylxylosylprotein 3-beta-glucuronosyltransferase</fullName>
        <ecNumber evidence="3 14">2.4.1.135</ecNumber>
    </recommendedName>
</protein>
<evidence type="ECO:0000256" key="9">
    <source>
        <dbReference type="ARBA" id="ARBA00023180"/>
    </source>
</evidence>
<comment type="similarity">
    <text evidence="2 14">Belongs to the glycosyltransferase 43 family.</text>
</comment>
<evidence type="ECO:0000256" key="4">
    <source>
        <dbReference type="ARBA" id="ARBA00022679"/>
    </source>
</evidence>
<evidence type="ECO:0000256" key="8">
    <source>
        <dbReference type="ARBA" id="ARBA00023136"/>
    </source>
</evidence>
<dbReference type="EC" id="2.4.1.135" evidence="3 14"/>
<evidence type="ECO:0000256" key="1">
    <source>
        <dbReference type="ARBA" id="ARBA00004606"/>
    </source>
</evidence>
<keyword evidence="16" id="KW-1185">Reference proteome</keyword>
<dbReference type="AlphaFoldDB" id="A0AAN8XEZ7"/>
<evidence type="ECO:0000256" key="12">
    <source>
        <dbReference type="PIRSR" id="PIRSR605027-3"/>
    </source>
</evidence>
<dbReference type="GO" id="GO:0005975">
    <property type="term" value="P:carbohydrate metabolic process"/>
    <property type="evidence" value="ECO:0007669"/>
    <property type="project" value="TreeGrafter"/>
</dbReference>
<dbReference type="InterPro" id="IPR005027">
    <property type="entry name" value="Glyco_trans_43"/>
</dbReference>
<keyword evidence="5" id="KW-0812">Transmembrane</keyword>
<evidence type="ECO:0000313" key="15">
    <source>
        <dbReference type="EMBL" id="KAK7079168.1"/>
    </source>
</evidence>
<name>A0AAN8XEZ7_HALRR</name>